<dbReference type="Proteomes" id="UP000006738">
    <property type="component" value="Chromosome II"/>
</dbReference>
<proteinExistence type="predicted"/>
<organism evidence="2 3">
    <name type="scientific">Burkholderia pseudomallei (strain 1106a)</name>
    <dbReference type="NCBI Taxonomy" id="357348"/>
    <lineage>
        <taxon>Bacteria</taxon>
        <taxon>Pseudomonadati</taxon>
        <taxon>Pseudomonadota</taxon>
        <taxon>Betaproteobacteria</taxon>
        <taxon>Burkholderiales</taxon>
        <taxon>Burkholderiaceae</taxon>
        <taxon>Burkholderia</taxon>
        <taxon>pseudomallei group</taxon>
    </lineage>
</organism>
<accession>A3P623</accession>
<dbReference type="EMBL" id="CP000573">
    <property type="protein sequence ID" value="ABN93123.1"/>
    <property type="molecule type" value="Genomic_DNA"/>
</dbReference>
<protein>
    <recommendedName>
        <fullName evidence="4">Lipoprotein</fullName>
    </recommendedName>
</protein>
<dbReference type="AlphaFoldDB" id="A3P623"/>
<evidence type="ECO:0000256" key="1">
    <source>
        <dbReference type="SAM" id="MobiDB-lite"/>
    </source>
</evidence>
<reference evidence="3" key="1">
    <citation type="submission" date="2007-02" db="EMBL/GenBank/DDBJ databases">
        <authorList>
            <person name="DeShazer D."/>
            <person name="Woods D.E."/>
            <person name="Nierman W.C."/>
        </authorList>
    </citation>
    <scope>NUCLEOTIDE SEQUENCE [LARGE SCALE GENOMIC DNA]</scope>
    <source>
        <strain evidence="3">1106a</strain>
    </source>
</reference>
<name>A3P623_BURP0</name>
<gene>
    <name evidence="2" type="ordered locus">BURPS1106A_A1749</name>
</gene>
<evidence type="ECO:0000313" key="2">
    <source>
        <dbReference type="EMBL" id="ABN93123.1"/>
    </source>
</evidence>
<dbReference type="HOGENOM" id="CLU_096736_0_0_4"/>
<evidence type="ECO:0008006" key="4">
    <source>
        <dbReference type="Google" id="ProtNLM"/>
    </source>
</evidence>
<evidence type="ECO:0000313" key="3">
    <source>
        <dbReference type="Proteomes" id="UP000006738"/>
    </source>
</evidence>
<dbReference type="KEGG" id="bpl:BURPS1106A_A1749"/>
<feature type="region of interest" description="Disordered" evidence="1">
    <location>
        <begin position="1"/>
        <end position="31"/>
    </location>
</feature>
<sequence length="251" mass="27945">MRPRGSPTAVREPFEESATPSRAMNRPTRREAWRAPCASLARHASSRFVTHRLPSTVHVILRMRRAPPIPILFAVACVAARAAGLPMPVLSRLPPGYEVMAARQGPDVDAGRISYLIVLHRPADSASEPSPRPLVIVEQQADGTFRLAARNDEVVLRANEGGQCDPFDPQDADENGLAVKGRFFTVQNFVACGQHWSDYVTFRHDARTGRWLFANEIRTESFPLEGKPDRVRAIRADPRKPVALDAWRRGD</sequence>